<evidence type="ECO:0000256" key="2">
    <source>
        <dbReference type="ARBA" id="ARBA00039140"/>
    </source>
</evidence>
<proteinExistence type="predicted"/>
<dbReference type="GO" id="GO:0000156">
    <property type="term" value="F:phosphorelay response regulator activity"/>
    <property type="evidence" value="ECO:0007669"/>
    <property type="project" value="InterPro"/>
</dbReference>
<feature type="domain" description="CheB-type methylesterase" evidence="4">
    <location>
        <begin position="1"/>
        <end position="74"/>
    </location>
</feature>
<evidence type="ECO:0000256" key="1">
    <source>
        <dbReference type="ARBA" id="ARBA00022801"/>
    </source>
</evidence>
<evidence type="ECO:0000313" key="5">
    <source>
        <dbReference type="EMBL" id="VAW24879.1"/>
    </source>
</evidence>
<dbReference type="PROSITE" id="PS50122">
    <property type="entry name" value="CHEB"/>
    <property type="match status" value="1"/>
</dbReference>
<dbReference type="GO" id="GO:0006935">
    <property type="term" value="P:chemotaxis"/>
    <property type="evidence" value="ECO:0007669"/>
    <property type="project" value="InterPro"/>
</dbReference>
<evidence type="ECO:0000256" key="3">
    <source>
        <dbReference type="ARBA" id="ARBA00048267"/>
    </source>
</evidence>
<comment type="catalytic activity">
    <reaction evidence="3">
        <text>[protein]-L-glutamate 5-O-methyl ester + H2O = L-glutamyl-[protein] + methanol + H(+)</text>
        <dbReference type="Rhea" id="RHEA:23236"/>
        <dbReference type="Rhea" id="RHEA-COMP:10208"/>
        <dbReference type="Rhea" id="RHEA-COMP:10311"/>
        <dbReference type="ChEBI" id="CHEBI:15377"/>
        <dbReference type="ChEBI" id="CHEBI:15378"/>
        <dbReference type="ChEBI" id="CHEBI:17790"/>
        <dbReference type="ChEBI" id="CHEBI:29973"/>
        <dbReference type="ChEBI" id="CHEBI:82795"/>
        <dbReference type="EC" id="3.1.1.61"/>
    </reaction>
</comment>
<organism evidence="5">
    <name type="scientific">hydrothermal vent metagenome</name>
    <dbReference type="NCBI Taxonomy" id="652676"/>
    <lineage>
        <taxon>unclassified sequences</taxon>
        <taxon>metagenomes</taxon>
        <taxon>ecological metagenomes</taxon>
    </lineage>
</organism>
<dbReference type="EMBL" id="UOEP01000227">
    <property type="protein sequence ID" value="VAW24879.1"/>
    <property type="molecule type" value="Genomic_DNA"/>
</dbReference>
<dbReference type="Gene3D" id="3.40.50.180">
    <property type="entry name" value="Methylesterase CheB, C-terminal domain"/>
    <property type="match status" value="1"/>
</dbReference>
<dbReference type="GO" id="GO:0008984">
    <property type="term" value="F:protein-glutamate methylesterase activity"/>
    <property type="evidence" value="ECO:0007669"/>
    <property type="project" value="UniProtKB-EC"/>
</dbReference>
<dbReference type="Pfam" id="PF01339">
    <property type="entry name" value="CheB_methylest"/>
    <property type="match status" value="1"/>
</dbReference>
<feature type="non-terminal residue" evidence="5">
    <location>
        <position position="74"/>
    </location>
</feature>
<accession>A0A3B0UK52</accession>
<protein>
    <recommendedName>
        <fullName evidence="2">protein-glutamate methylesterase</fullName>
        <ecNumber evidence="2">3.1.1.61</ecNumber>
    </recommendedName>
</protein>
<dbReference type="PANTHER" id="PTHR42872:SF3">
    <property type="entry name" value="PROTEIN-GLUTAMATE METHYLESTERASE_PROTEIN-GLUTAMINE GLUTAMINASE 1"/>
    <property type="match status" value="1"/>
</dbReference>
<dbReference type="PANTHER" id="PTHR42872">
    <property type="entry name" value="PROTEIN-GLUTAMATE METHYLESTERASE/PROTEIN-GLUTAMINE GLUTAMINASE"/>
    <property type="match status" value="1"/>
</dbReference>
<reference evidence="5" key="1">
    <citation type="submission" date="2018-06" db="EMBL/GenBank/DDBJ databases">
        <authorList>
            <person name="Zhirakovskaya E."/>
        </authorList>
    </citation>
    <scope>NUCLEOTIDE SEQUENCE</scope>
</reference>
<sequence length="74" mass="8276">MIKAIAIGTSHGGIQAIKTIVASLPPDFKIPIFIVLHIGRNSNISFIEILRKLTGLTIKEAEEKEKIEQRTIYF</sequence>
<dbReference type="EC" id="3.1.1.61" evidence="2"/>
<evidence type="ECO:0000259" key="4">
    <source>
        <dbReference type="PROSITE" id="PS50122"/>
    </source>
</evidence>
<dbReference type="GO" id="GO:0005737">
    <property type="term" value="C:cytoplasm"/>
    <property type="evidence" value="ECO:0007669"/>
    <property type="project" value="InterPro"/>
</dbReference>
<dbReference type="SUPFAM" id="SSF52738">
    <property type="entry name" value="Methylesterase CheB, C-terminal domain"/>
    <property type="match status" value="1"/>
</dbReference>
<keyword evidence="1" id="KW-0378">Hydrolase</keyword>
<name>A0A3B0UK52_9ZZZZ</name>
<dbReference type="InterPro" id="IPR000673">
    <property type="entry name" value="Sig_transdc_resp-reg_Me-estase"/>
</dbReference>
<dbReference type="AlphaFoldDB" id="A0A3B0UK52"/>
<dbReference type="InterPro" id="IPR035909">
    <property type="entry name" value="CheB_C"/>
</dbReference>
<gene>
    <name evidence="5" type="ORF">MNBD_BACTEROID01-2499</name>
</gene>